<organism evidence="3 4">
    <name type="scientific">Effrenium voratum</name>
    <dbReference type="NCBI Taxonomy" id="2562239"/>
    <lineage>
        <taxon>Eukaryota</taxon>
        <taxon>Sar</taxon>
        <taxon>Alveolata</taxon>
        <taxon>Dinophyceae</taxon>
        <taxon>Suessiales</taxon>
        <taxon>Symbiodiniaceae</taxon>
        <taxon>Effrenium</taxon>
    </lineage>
</organism>
<feature type="compositionally biased region" description="Polar residues" evidence="2">
    <location>
        <begin position="979"/>
        <end position="991"/>
    </location>
</feature>
<proteinExistence type="predicted"/>
<comment type="caution">
    <text evidence="3">The sequence shown here is derived from an EMBL/GenBank/DDBJ whole genome shotgun (WGS) entry which is preliminary data.</text>
</comment>
<keyword evidence="4" id="KW-1185">Reference proteome</keyword>
<sequence length="1111" mass="120090">MGKAMEDDQALCVGCEQPLVEEDGANAEKDKQKKAVKVRGLCQKCALKHRALCAKSGDQEVLQWFNTLKDSDGPEYRKVLAAAEPHPGQRYSKFNLTSYREEKTQKKQRGEREEEEAMSWTRYLAFHTEDLALPDRMSASEARAAWLRDPKERIPVFVRKLNRWEERDHVWVATKGRKRWKAKLDEDSRTACRAHQSQTGSEQAAASVLGRLGNFVTFGDDNDDFFKSWLAGFGADDSQFVAAGHQEAKLVDVNFLRTQALSKLVSQVKFVTAAHLDAEELHDTFKQLSGKGVDESRILSDQTLGLDDMAGTVKCMYALDRRLRAVQILKMTEPESVEQMSEKFAELCNEDGYLQENASKAATVAFLQKTDHFDDCMVKDQVDGRLKEILEKATAAKTVAQSLRRAIKDIQNMTKALQKARAAFEAKRKELENSSANGTLTLAANWNGRTNFAKCISDSDPLVLRCFKGLAGLRPMKVITAKSPALEEGALSFNQALIIRKGRHSFQTITKDFKEEMEASVNEFKERARISNDDANAAMRDRFHTVMPLPWQENATDHNELGSQVLAKGQLETQQMMQGRRDFDAVWLVGQKDKAVHAGLEASGVGNIRLCAARLIPVYGGLLVVTADLAECAAYFGTQSIPDIKEALLATELHSVPDGLSLPSLSAGYVKTGDFLAMPMGTVVVSKSINGDHVGLRMQATVFPENALRAFRAMVAEQVVSKPMMLYAMEAAPEVAKAALEDAEQAVGEDGTSDVDPFEAELSEMLDSQKTPGVLEPPAETVPAEDAGSADQPGQKPTQPQRAPALQQPVDKPVPADSAGSGDQSGQTPLQPPAEMPAGSGEQSGQAPLQPPAEMPAGSGEQSGQAPLQPPAEMPMQVDAGSGEQSGQTPLQPPAEMPMQVDAGTPLQPPAEMPMQVDAGTPLPAEMPMQVDAGTPLQPPAEMPMQVDAVSGDQSGQPPLQPAPEPAVETPMQVDAGSGDQQTFGGSSDQPEPQPLQAAPTRVEGPVSSGNSWEPAAVQTLAVQEQQDLQQHLAVEVGTNVPTVEPPLPKAPAPVPIEAVAADVAATHAARPAPAPKAKSAVRKRAAQQKVAEGQQSLSALFQQDCEVENM</sequence>
<feature type="region of interest" description="Disordered" evidence="2">
    <location>
        <begin position="767"/>
        <end position="1012"/>
    </location>
</feature>
<dbReference type="Proteomes" id="UP001178507">
    <property type="component" value="Unassembled WGS sequence"/>
</dbReference>
<evidence type="ECO:0000313" key="3">
    <source>
        <dbReference type="EMBL" id="CAJ1384745.1"/>
    </source>
</evidence>
<accession>A0AA36IDJ7</accession>
<dbReference type="AlphaFoldDB" id="A0AA36IDJ7"/>
<gene>
    <name evidence="3" type="ORF">EVOR1521_LOCUS11547</name>
</gene>
<keyword evidence="1" id="KW-0175">Coiled coil</keyword>
<evidence type="ECO:0000313" key="4">
    <source>
        <dbReference type="Proteomes" id="UP001178507"/>
    </source>
</evidence>
<name>A0AA36IDJ7_9DINO</name>
<evidence type="ECO:0000256" key="2">
    <source>
        <dbReference type="SAM" id="MobiDB-lite"/>
    </source>
</evidence>
<dbReference type="EMBL" id="CAUJNA010001147">
    <property type="protein sequence ID" value="CAJ1384745.1"/>
    <property type="molecule type" value="Genomic_DNA"/>
</dbReference>
<protein>
    <submittedName>
        <fullName evidence="3">Uncharacterized protein</fullName>
    </submittedName>
</protein>
<feature type="coiled-coil region" evidence="1">
    <location>
        <begin position="400"/>
        <end position="437"/>
    </location>
</feature>
<evidence type="ECO:0000256" key="1">
    <source>
        <dbReference type="SAM" id="Coils"/>
    </source>
</evidence>
<reference evidence="3" key="1">
    <citation type="submission" date="2023-08" db="EMBL/GenBank/DDBJ databases">
        <authorList>
            <person name="Chen Y."/>
            <person name="Shah S."/>
            <person name="Dougan E. K."/>
            <person name="Thang M."/>
            <person name="Chan C."/>
        </authorList>
    </citation>
    <scope>NUCLEOTIDE SEQUENCE</scope>
</reference>